<reference evidence="2 3" key="1">
    <citation type="journal article" date="2012" name="J. Bacteriol.">
        <title>Genome Sequence of the Halotolerant Bacterium Imtechella halotolerans K1T.</title>
        <authorList>
            <person name="Kumar S."/>
            <person name="Vikram S."/>
            <person name="Subramanian S."/>
            <person name="Raghava G.P."/>
            <person name="Pinnaka A.K."/>
        </authorList>
    </citation>
    <scope>NUCLEOTIDE SEQUENCE [LARGE SCALE GENOMIC DNA]</scope>
    <source>
        <strain evidence="2 3">K1</strain>
    </source>
</reference>
<accession>I0WJE5</accession>
<dbReference type="Proteomes" id="UP000005938">
    <property type="component" value="Unassembled WGS sequence"/>
</dbReference>
<keyword evidence="3" id="KW-1185">Reference proteome</keyword>
<protein>
    <recommendedName>
        <fullName evidence="4">DoxX family protein</fullName>
    </recommendedName>
</protein>
<keyword evidence="1" id="KW-1133">Transmembrane helix</keyword>
<keyword evidence="1" id="KW-0812">Transmembrane</keyword>
<dbReference type="EMBL" id="AJJU01000002">
    <property type="protein sequence ID" value="EID76511.1"/>
    <property type="molecule type" value="Genomic_DNA"/>
</dbReference>
<evidence type="ECO:0000256" key="1">
    <source>
        <dbReference type="SAM" id="Phobius"/>
    </source>
</evidence>
<proteinExistence type="predicted"/>
<keyword evidence="1" id="KW-0472">Membrane</keyword>
<feature type="transmembrane region" description="Helical" evidence="1">
    <location>
        <begin position="6"/>
        <end position="26"/>
    </location>
</feature>
<dbReference type="STRING" id="946077.W5A_00770"/>
<dbReference type="AlphaFoldDB" id="I0WJE5"/>
<evidence type="ECO:0000313" key="2">
    <source>
        <dbReference type="EMBL" id="EID76511.1"/>
    </source>
</evidence>
<dbReference type="RefSeq" id="WP_008236401.1">
    <property type="nucleotide sequence ID" value="NZ_AJJU01000002.1"/>
</dbReference>
<sequence length="133" mass="14986">MDNILHFASQLLILLLLIITFLQSGWDKISDWKGNLEWLKGHFSKTILKNMVPIALLKVLVLEIFTSILCIIGFFNLVIEGNTLWAFYGCIMGTITLLMLLLGQRLAKDYDGARTIVIYLIPAIMGVYLLSPA</sequence>
<name>I0WJE5_9FLAO</name>
<feature type="transmembrane region" description="Helical" evidence="1">
    <location>
        <begin position="55"/>
        <end position="79"/>
    </location>
</feature>
<dbReference type="PATRIC" id="fig|946077.3.peg.157"/>
<evidence type="ECO:0000313" key="3">
    <source>
        <dbReference type="Proteomes" id="UP000005938"/>
    </source>
</evidence>
<organism evidence="2 3">
    <name type="scientific">Imtechella halotolerans K1</name>
    <dbReference type="NCBI Taxonomy" id="946077"/>
    <lineage>
        <taxon>Bacteria</taxon>
        <taxon>Pseudomonadati</taxon>
        <taxon>Bacteroidota</taxon>
        <taxon>Flavobacteriia</taxon>
        <taxon>Flavobacteriales</taxon>
        <taxon>Flavobacteriaceae</taxon>
        <taxon>Imtechella</taxon>
    </lineage>
</organism>
<feature type="transmembrane region" description="Helical" evidence="1">
    <location>
        <begin position="115"/>
        <end position="131"/>
    </location>
</feature>
<evidence type="ECO:0008006" key="4">
    <source>
        <dbReference type="Google" id="ProtNLM"/>
    </source>
</evidence>
<dbReference type="eggNOG" id="ENOG5032SHJ">
    <property type="taxonomic scope" value="Bacteria"/>
</dbReference>
<feature type="transmembrane region" description="Helical" evidence="1">
    <location>
        <begin position="85"/>
        <end position="103"/>
    </location>
</feature>
<comment type="caution">
    <text evidence="2">The sequence shown here is derived from an EMBL/GenBank/DDBJ whole genome shotgun (WGS) entry which is preliminary data.</text>
</comment>
<gene>
    <name evidence="2" type="ORF">W5A_00770</name>
</gene>
<dbReference type="OrthoDB" id="957977at2"/>